<sequence>MSQWRSGCKTAITRSIDITIRTPFRWWCHWLKRRTTLRELRRLNDAQLKDIGLTAHDVDRFR</sequence>
<gene>
    <name evidence="2" type="ORF">K6K13_22500</name>
</gene>
<evidence type="ECO:0000313" key="3">
    <source>
        <dbReference type="Proteomes" id="UP000825886"/>
    </source>
</evidence>
<protein>
    <submittedName>
        <fullName evidence="2">DUF1127 domain-containing protein</fullName>
    </submittedName>
</protein>
<dbReference type="InterPro" id="IPR009506">
    <property type="entry name" value="YjiS-like"/>
</dbReference>
<keyword evidence="3" id="KW-1185">Reference proteome</keyword>
<reference evidence="2 3" key="1">
    <citation type="submission" date="2021-08" db="EMBL/GenBank/DDBJ databases">
        <title>Culture and genomic analysis of Symbiopectobacterium purcellii sp. nov. gen. nov., isolated from the leafhopper Empoasca decipiens.</title>
        <authorList>
            <person name="Nadal-Jimenez P."/>
            <person name="Siozios S."/>
            <person name="Halliday N."/>
            <person name="Camara M."/>
            <person name="Hurst G.D.D."/>
        </authorList>
    </citation>
    <scope>NUCLEOTIDE SEQUENCE [LARGE SCALE GENOMIC DNA]</scope>
    <source>
        <strain evidence="2 3">SyEd1</strain>
    </source>
</reference>
<feature type="domain" description="YjiS-like" evidence="1">
    <location>
        <begin position="24"/>
        <end position="57"/>
    </location>
</feature>
<name>A0ABX9AM79_9ENTR</name>
<dbReference type="EMBL" id="CP081864">
    <property type="protein sequence ID" value="QZN95853.1"/>
    <property type="molecule type" value="Genomic_DNA"/>
</dbReference>
<accession>A0ABX9AM79</accession>
<organism evidence="2 3">
    <name type="scientific">Symbiopectobacterium purcellii</name>
    <dbReference type="NCBI Taxonomy" id="2871826"/>
    <lineage>
        <taxon>Bacteria</taxon>
        <taxon>Pseudomonadati</taxon>
        <taxon>Pseudomonadota</taxon>
        <taxon>Gammaproteobacteria</taxon>
        <taxon>Enterobacterales</taxon>
        <taxon>Enterobacteriaceae</taxon>
    </lineage>
</organism>
<dbReference type="Pfam" id="PF06568">
    <property type="entry name" value="YjiS-like"/>
    <property type="match status" value="1"/>
</dbReference>
<evidence type="ECO:0000313" key="2">
    <source>
        <dbReference type="EMBL" id="QZN95853.1"/>
    </source>
</evidence>
<dbReference type="RefSeq" id="WP_222158925.1">
    <property type="nucleotide sequence ID" value="NZ_CP081864.1"/>
</dbReference>
<dbReference type="Proteomes" id="UP000825886">
    <property type="component" value="Chromosome"/>
</dbReference>
<evidence type="ECO:0000259" key="1">
    <source>
        <dbReference type="Pfam" id="PF06568"/>
    </source>
</evidence>
<proteinExistence type="predicted"/>